<dbReference type="CDD" id="cd06170">
    <property type="entry name" value="LuxR_C_like"/>
    <property type="match status" value="1"/>
</dbReference>
<feature type="domain" description="HTH luxR-type" evidence="4">
    <location>
        <begin position="927"/>
        <end position="992"/>
    </location>
</feature>
<dbReference type="InterPro" id="IPR000792">
    <property type="entry name" value="Tscrpt_reg_LuxR_C"/>
</dbReference>
<evidence type="ECO:0000313" key="6">
    <source>
        <dbReference type="Proteomes" id="UP000294543"/>
    </source>
</evidence>
<evidence type="ECO:0000259" key="4">
    <source>
        <dbReference type="PROSITE" id="PS50043"/>
    </source>
</evidence>
<dbReference type="Pfam" id="PF13191">
    <property type="entry name" value="AAA_16"/>
    <property type="match status" value="1"/>
</dbReference>
<feature type="region of interest" description="Disordered" evidence="3">
    <location>
        <begin position="517"/>
        <end position="601"/>
    </location>
</feature>
<name>A0A4R4WU59_9ACTN</name>
<dbReference type="Pfam" id="PF00196">
    <property type="entry name" value="GerE"/>
    <property type="match status" value="1"/>
</dbReference>
<dbReference type="OrthoDB" id="483at2"/>
<dbReference type="Proteomes" id="UP000294543">
    <property type="component" value="Unassembled WGS sequence"/>
</dbReference>
<evidence type="ECO:0000256" key="1">
    <source>
        <dbReference type="ARBA" id="ARBA00022741"/>
    </source>
</evidence>
<sequence>MIVMGAGAFYARRVLGRADETELLDSLLRRAAEGHGGGVVLHGEPGIGKTALLSYAEERAAGFQVLRAVGVEPEADLAYATLHQLLMPVLGSVGELPGPQAQALNILFGRAHGGPPDPFLVGLAGLSLLSLLAGERPVLCVVDDAHWADQPTLKTLAFVARRLDNEPVALMLAARADEGHGTDLPHLRRVPLMGLGGEAATALLAERAGGRRLTDGEHCHLLAATGGNPLALLELAGKELPPEGAQEPPALTDELRRSFLTRVRARHAEALPLLQLVAADGSGSVETIEKAAVELCVGTGPLHRAELDELLTYDGPRLMFRHPLMRSAIYHSATPGRRAAIHRALAAAFDAPADQHRRAWHRGQAATGHDEEAAELLERSAEQAALRGGPAAAMAALSRAAELTAAGPHRGRRLWTAARAALRGGFTATAGELLDRAEREPHLDEVDRISVAAMRAVVAEFTGSPEDAMDLIGPWIPRALRVDRRRFTPTIAMYGDLGIRTNRPRAWSELADWLDAGMPEQDGQNAQDTQDSEADRNHHRDQQDQRDQQDHDQNHRDHQQDIRDHQQDNRDDRDQGWDDRDRAQRDSRGWDGRDSMDSRDSPEDAVLRLLRAACLVRAGHDPGPAARDAAGVDALTDPITMTLAGAIARGLGDRELSRRLYQNAGRLARAGGSLGALAWNLEYQATDEISRGRLGLAEAHAEEGCAFAAEVGQPNTACRNRGLLALCAAIRGRPEAGELAAEVLAEASERRLADATAYARRALGLVELAAGRHGEAARHFEAVGGWDADQPSDLAMGLVPDLVEALVRAGEHDRAAVAATRYARWTEHTASPELGALTARCRALVCEDGAAHYAESLRLHALADAPLEQARTELLLGEQLRRDRRRSQAQQHLRGAAETFRRIGAVAWADRALGELRATGESARTPEAGALTTLTPQELRIALAVGEGLTNREIAAQLFLSPRTVDYHLRKVFQKAGLTSRAELMRMVLAERPA</sequence>
<dbReference type="AlphaFoldDB" id="A0A4R4WU59"/>
<dbReference type="InterPro" id="IPR027417">
    <property type="entry name" value="P-loop_NTPase"/>
</dbReference>
<dbReference type="GO" id="GO:0006355">
    <property type="term" value="P:regulation of DNA-templated transcription"/>
    <property type="evidence" value="ECO:0007669"/>
    <property type="project" value="InterPro"/>
</dbReference>
<dbReference type="InterPro" id="IPR016032">
    <property type="entry name" value="Sig_transdc_resp-reg_C-effctor"/>
</dbReference>
<dbReference type="SMART" id="SM00421">
    <property type="entry name" value="HTH_LUXR"/>
    <property type="match status" value="1"/>
</dbReference>
<evidence type="ECO:0000313" key="5">
    <source>
        <dbReference type="EMBL" id="TDD21166.1"/>
    </source>
</evidence>
<evidence type="ECO:0000256" key="3">
    <source>
        <dbReference type="SAM" id="MobiDB-lite"/>
    </source>
</evidence>
<evidence type="ECO:0000256" key="2">
    <source>
        <dbReference type="ARBA" id="ARBA00022840"/>
    </source>
</evidence>
<keyword evidence="2" id="KW-0067">ATP-binding</keyword>
<dbReference type="Gene3D" id="1.10.10.10">
    <property type="entry name" value="Winged helix-like DNA-binding domain superfamily/Winged helix DNA-binding domain"/>
    <property type="match status" value="1"/>
</dbReference>
<dbReference type="EMBL" id="SMKP01000038">
    <property type="protein sequence ID" value="TDD21166.1"/>
    <property type="molecule type" value="Genomic_DNA"/>
</dbReference>
<accession>A0A4R4WU59</accession>
<dbReference type="InterPro" id="IPR036388">
    <property type="entry name" value="WH-like_DNA-bd_sf"/>
</dbReference>
<keyword evidence="6" id="KW-1185">Reference proteome</keyword>
<dbReference type="PANTHER" id="PTHR16305:SF35">
    <property type="entry name" value="TRANSCRIPTIONAL ACTIVATOR DOMAIN"/>
    <property type="match status" value="1"/>
</dbReference>
<dbReference type="PANTHER" id="PTHR16305">
    <property type="entry name" value="TESTICULAR SOLUBLE ADENYLYL CYCLASE"/>
    <property type="match status" value="1"/>
</dbReference>
<dbReference type="GO" id="GO:0003677">
    <property type="term" value="F:DNA binding"/>
    <property type="evidence" value="ECO:0007669"/>
    <property type="project" value="InterPro"/>
</dbReference>
<dbReference type="SUPFAM" id="SSF46894">
    <property type="entry name" value="C-terminal effector domain of the bipartite response regulators"/>
    <property type="match status" value="1"/>
</dbReference>
<gene>
    <name evidence="5" type="ORF">E1294_15745</name>
</gene>
<dbReference type="InterPro" id="IPR041664">
    <property type="entry name" value="AAA_16"/>
</dbReference>
<dbReference type="GO" id="GO:0004016">
    <property type="term" value="F:adenylate cyclase activity"/>
    <property type="evidence" value="ECO:0007669"/>
    <property type="project" value="TreeGrafter"/>
</dbReference>
<protein>
    <submittedName>
        <fullName evidence="5">Helix-turn-helix transcriptional regulator</fullName>
    </submittedName>
</protein>
<dbReference type="GO" id="GO:0005524">
    <property type="term" value="F:ATP binding"/>
    <property type="evidence" value="ECO:0007669"/>
    <property type="project" value="UniProtKB-KW"/>
</dbReference>
<organism evidence="5 6">
    <name type="scientific">Nonomuraea diastatica</name>
    <dbReference type="NCBI Taxonomy" id="1848329"/>
    <lineage>
        <taxon>Bacteria</taxon>
        <taxon>Bacillati</taxon>
        <taxon>Actinomycetota</taxon>
        <taxon>Actinomycetes</taxon>
        <taxon>Streptosporangiales</taxon>
        <taxon>Streptosporangiaceae</taxon>
        <taxon>Nonomuraea</taxon>
    </lineage>
</organism>
<dbReference type="PRINTS" id="PR00038">
    <property type="entry name" value="HTHLUXR"/>
</dbReference>
<dbReference type="GO" id="GO:0005737">
    <property type="term" value="C:cytoplasm"/>
    <property type="evidence" value="ECO:0007669"/>
    <property type="project" value="TreeGrafter"/>
</dbReference>
<dbReference type="SUPFAM" id="SSF52540">
    <property type="entry name" value="P-loop containing nucleoside triphosphate hydrolases"/>
    <property type="match status" value="1"/>
</dbReference>
<keyword evidence="1" id="KW-0547">Nucleotide-binding</keyword>
<proteinExistence type="predicted"/>
<reference evidence="5 6" key="1">
    <citation type="submission" date="2019-03" db="EMBL/GenBank/DDBJ databases">
        <title>Draft genome sequences of novel Actinobacteria.</title>
        <authorList>
            <person name="Sahin N."/>
            <person name="Ay H."/>
            <person name="Saygin H."/>
        </authorList>
    </citation>
    <scope>NUCLEOTIDE SEQUENCE [LARGE SCALE GENOMIC DNA]</scope>
    <source>
        <strain evidence="5 6">KC712</strain>
    </source>
</reference>
<feature type="compositionally biased region" description="Basic and acidic residues" evidence="3">
    <location>
        <begin position="533"/>
        <end position="601"/>
    </location>
</feature>
<comment type="caution">
    <text evidence="5">The sequence shown here is derived from an EMBL/GenBank/DDBJ whole genome shotgun (WGS) entry which is preliminary data.</text>
</comment>
<dbReference type="PROSITE" id="PS50043">
    <property type="entry name" value="HTH_LUXR_2"/>
    <property type="match status" value="1"/>
</dbReference>